<dbReference type="Pfam" id="PF07992">
    <property type="entry name" value="Pyr_redox_2"/>
    <property type="match status" value="1"/>
</dbReference>
<comment type="similarity">
    <text evidence="2">Belongs to the class-III pyridine nucleotide-disulfide oxidoreductase family.</text>
</comment>
<evidence type="ECO:0000259" key="7">
    <source>
        <dbReference type="PROSITE" id="PS50206"/>
    </source>
</evidence>
<proteinExistence type="inferred from homology"/>
<dbReference type="SUPFAM" id="SSF55424">
    <property type="entry name" value="FAD/NAD-linked reductases, dimerisation (C-terminal) domain"/>
    <property type="match status" value="1"/>
</dbReference>
<evidence type="ECO:0000256" key="6">
    <source>
        <dbReference type="ARBA" id="ARBA00023284"/>
    </source>
</evidence>
<dbReference type="PRINTS" id="PR00411">
    <property type="entry name" value="PNDRDTASEI"/>
</dbReference>
<dbReference type="EMBL" id="JACOOH010000002">
    <property type="protein sequence ID" value="MBC5620381.1"/>
    <property type="molecule type" value="Genomic_DNA"/>
</dbReference>
<organism evidence="8 9">
    <name type="scientific">Butyricimonas hominis</name>
    <dbReference type="NCBI Taxonomy" id="2763032"/>
    <lineage>
        <taxon>Bacteria</taxon>
        <taxon>Pseudomonadati</taxon>
        <taxon>Bacteroidota</taxon>
        <taxon>Bacteroidia</taxon>
        <taxon>Bacteroidales</taxon>
        <taxon>Odoribacteraceae</taxon>
        <taxon>Butyricimonas</taxon>
    </lineage>
</organism>
<dbReference type="Proteomes" id="UP000646484">
    <property type="component" value="Unassembled WGS sequence"/>
</dbReference>
<evidence type="ECO:0000313" key="8">
    <source>
        <dbReference type="EMBL" id="MBC5620381.1"/>
    </source>
</evidence>
<dbReference type="Gene3D" id="3.50.50.60">
    <property type="entry name" value="FAD/NAD(P)-binding domain"/>
    <property type="match status" value="2"/>
</dbReference>
<dbReference type="InterPro" id="IPR050260">
    <property type="entry name" value="FAD-bd_OxRdtase"/>
</dbReference>
<comment type="cofactor">
    <cofactor evidence="1">
        <name>FAD</name>
        <dbReference type="ChEBI" id="CHEBI:57692"/>
    </cofactor>
</comment>
<evidence type="ECO:0000256" key="1">
    <source>
        <dbReference type="ARBA" id="ARBA00001974"/>
    </source>
</evidence>
<dbReference type="InterPro" id="IPR016156">
    <property type="entry name" value="FAD/NAD-linked_Rdtase_dimer_sf"/>
</dbReference>
<dbReference type="PRINTS" id="PR00368">
    <property type="entry name" value="FADPNR"/>
</dbReference>
<dbReference type="SMART" id="SM00450">
    <property type="entry name" value="RHOD"/>
    <property type="match status" value="1"/>
</dbReference>
<keyword evidence="6" id="KW-0676">Redox-active center</keyword>
<keyword evidence="9" id="KW-1185">Reference proteome</keyword>
<evidence type="ECO:0000256" key="2">
    <source>
        <dbReference type="ARBA" id="ARBA00009130"/>
    </source>
</evidence>
<accession>A0ABR7CXH6</accession>
<dbReference type="Pfam" id="PF00581">
    <property type="entry name" value="Rhodanese"/>
    <property type="match status" value="1"/>
</dbReference>
<comment type="caution">
    <text evidence="8">The sequence shown here is derived from an EMBL/GenBank/DDBJ whole genome shotgun (WGS) entry which is preliminary data.</text>
</comment>
<dbReference type="InterPro" id="IPR023753">
    <property type="entry name" value="FAD/NAD-binding_dom"/>
</dbReference>
<evidence type="ECO:0000256" key="4">
    <source>
        <dbReference type="ARBA" id="ARBA00022827"/>
    </source>
</evidence>
<keyword evidence="5" id="KW-0560">Oxidoreductase</keyword>
<dbReference type="Pfam" id="PF02852">
    <property type="entry name" value="Pyr_redox_dim"/>
    <property type="match status" value="1"/>
</dbReference>
<evidence type="ECO:0000256" key="5">
    <source>
        <dbReference type="ARBA" id="ARBA00023002"/>
    </source>
</evidence>
<reference evidence="8 9" key="1">
    <citation type="submission" date="2020-08" db="EMBL/GenBank/DDBJ databases">
        <title>Genome public.</title>
        <authorList>
            <person name="Liu C."/>
            <person name="Sun Q."/>
        </authorList>
    </citation>
    <scope>NUCLEOTIDE SEQUENCE [LARGE SCALE GENOMIC DNA]</scope>
    <source>
        <strain evidence="8 9">NSJ-56</strain>
    </source>
</reference>
<sequence>MKYVIVGGVAGGASTAARLRRLDENAEIILFERGEYISYANCGLPYYIGDVIYERQKLFVQTPESFAARFNIEARIRSEVKGIEPGKKVVTVCDLNSGKRYEESYDKLILSPGAEPVRPPLPGIDGDGIFTLRNVSDTDRVKEYVEERDVKRVVIVGAGFIGLEMAENLHEYGIDVSIVEMADQVMTPVDYEMAAIVHQHLKAKGVGLYLQEAVTAFRQTGEGMEVVLRSGLILQTDMVLLSIGVRPDARLAKAAGLEIGETGGIKVNEYLQTSDPDIYAVGDAIEFPNPVSGRPALAFLAGPANKQGRICADNAVYGNRRKYKGSINTAIAKVFDLTVGAAGLSAKMLERLQIPYREAIIHGASHAGYYPGAIMMDIKINFSPTDGKLLGAQVVAADGADKRLEMMSAVIREGGSVYDLMELEQAYAPPYSSAKDPVNMAGFVADNMLSGKVKMISWREFQAMDTESTLVVDVRVPGEFAEGSIEGAVNIPLDGSRAEYRNLPKDKTIVVFCAIGLRGYIAARVLMQLGYSVLNLNGGYRTYAAVTAGKGNPVNLFSVPCSGPVNKK</sequence>
<keyword evidence="3" id="KW-0285">Flavoprotein</keyword>
<dbReference type="Gene3D" id="3.40.250.10">
    <property type="entry name" value="Rhodanese-like domain"/>
    <property type="match status" value="1"/>
</dbReference>
<name>A0ABR7CXH6_9BACT</name>
<dbReference type="PANTHER" id="PTHR43429:SF1">
    <property type="entry name" value="NAD(P)H SULFUR OXIDOREDUCTASE (COA-DEPENDENT)"/>
    <property type="match status" value="1"/>
</dbReference>
<dbReference type="InterPro" id="IPR036188">
    <property type="entry name" value="FAD/NAD-bd_sf"/>
</dbReference>
<protein>
    <submittedName>
        <fullName evidence="8">FAD-dependent oxidoreductase</fullName>
    </submittedName>
</protein>
<keyword evidence="4" id="KW-0274">FAD</keyword>
<dbReference type="SUPFAM" id="SSF51905">
    <property type="entry name" value="FAD/NAD(P)-binding domain"/>
    <property type="match status" value="1"/>
</dbReference>
<gene>
    <name evidence="8" type="ORF">H8S64_04655</name>
</gene>
<evidence type="ECO:0000256" key="3">
    <source>
        <dbReference type="ARBA" id="ARBA00022630"/>
    </source>
</evidence>
<dbReference type="InterPro" id="IPR036873">
    <property type="entry name" value="Rhodanese-like_dom_sf"/>
</dbReference>
<dbReference type="SUPFAM" id="SSF52821">
    <property type="entry name" value="Rhodanese/Cell cycle control phosphatase"/>
    <property type="match status" value="1"/>
</dbReference>
<dbReference type="InterPro" id="IPR001763">
    <property type="entry name" value="Rhodanese-like_dom"/>
</dbReference>
<evidence type="ECO:0000313" key="9">
    <source>
        <dbReference type="Proteomes" id="UP000646484"/>
    </source>
</evidence>
<dbReference type="PROSITE" id="PS50206">
    <property type="entry name" value="RHODANESE_3"/>
    <property type="match status" value="1"/>
</dbReference>
<dbReference type="InterPro" id="IPR004099">
    <property type="entry name" value="Pyr_nucl-diS_OxRdtase_dimer"/>
</dbReference>
<feature type="domain" description="Rhodanese" evidence="7">
    <location>
        <begin position="465"/>
        <end position="548"/>
    </location>
</feature>
<dbReference type="PANTHER" id="PTHR43429">
    <property type="entry name" value="PYRIDINE NUCLEOTIDE-DISULFIDE OXIDOREDUCTASE DOMAIN-CONTAINING"/>
    <property type="match status" value="1"/>
</dbReference>